<evidence type="ECO:0000256" key="12">
    <source>
        <dbReference type="PROSITE-ProRule" id="PRU00169"/>
    </source>
</evidence>
<dbReference type="Gene3D" id="3.40.50.2300">
    <property type="match status" value="1"/>
</dbReference>
<gene>
    <name evidence="18" type="ORF">TAV2_LOCUS8138</name>
</gene>
<dbReference type="GO" id="GO:1901701">
    <property type="term" value="P:cellular response to oxygen-containing compound"/>
    <property type="evidence" value="ECO:0007669"/>
    <property type="project" value="UniProtKB-ARBA"/>
</dbReference>
<dbReference type="SMART" id="SM00388">
    <property type="entry name" value="HisKA"/>
    <property type="match status" value="1"/>
</dbReference>
<evidence type="ECO:0000259" key="16">
    <source>
        <dbReference type="PROSITE" id="PS50110"/>
    </source>
</evidence>
<dbReference type="CDD" id="cd06223">
    <property type="entry name" value="PRTases_typeI"/>
    <property type="match status" value="1"/>
</dbReference>
<feature type="domain" description="Response regulatory" evidence="16">
    <location>
        <begin position="773"/>
        <end position="912"/>
    </location>
</feature>
<dbReference type="SMART" id="SM00448">
    <property type="entry name" value="REC"/>
    <property type="match status" value="1"/>
</dbReference>
<dbReference type="InterPro" id="IPR005467">
    <property type="entry name" value="His_kinase_dom"/>
</dbReference>
<dbReference type="SMART" id="SM01079">
    <property type="entry name" value="CHASE"/>
    <property type="match status" value="1"/>
</dbReference>
<dbReference type="SUPFAM" id="SSF55874">
    <property type="entry name" value="ATPase domain of HSP90 chaperone/DNA topoisomerase II/histidine kinase"/>
    <property type="match status" value="1"/>
</dbReference>
<evidence type="ECO:0000256" key="14">
    <source>
        <dbReference type="SAM" id="Phobius"/>
    </source>
</evidence>
<dbReference type="Gene3D" id="3.30.565.10">
    <property type="entry name" value="Histidine kinase-like ATPase, C-terminal domain"/>
    <property type="match status" value="1"/>
</dbReference>
<dbReference type="Gene3D" id="6.10.250.1190">
    <property type="match status" value="1"/>
</dbReference>
<dbReference type="SUPFAM" id="SSF52172">
    <property type="entry name" value="CheY-like"/>
    <property type="match status" value="1"/>
</dbReference>
<dbReference type="Pfam" id="PF02518">
    <property type="entry name" value="HATPase_c"/>
    <property type="match status" value="1"/>
</dbReference>
<dbReference type="GO" id="GO:0005789">
    <property type="term" value="C:endoplasmic reticulum membrane"/>
    <property type="evidence" value="ECO:0007669"/>
    <property type="project" value="UniProtKB-SubCell"/>
</dbReference>
<accession>A0AAU9RLY0</accession>
<dbReference type="GO" id="GO:0000155">
    <property type="term" value="F:phosphorelay sensor kinase activity"/>
    <property type="evidence" value="ECO:0007669"/>
    <property type="project" value="InterPro"/>
</dbReference>
<dbReference type="Pfam" id="PF00512">
    <property type="entry name" value="HisKA"/>
    <property type="match status" value="1"/>
</dbReference>
<dbReference type="SMART" id="SM00387">
    <property type="entry name" value="HATPase_c"/>
    <property type="match status" value="1"/>
</dbReference>
<name>A0AAU9RLY0_THLAR</name>
<keyword evidence="19" id="KW-1185">Reference proteome</keyword>
<feature type="domain" description="Response regulatory" evidence="16">
    <location>
        <begin position="938"/>
        <end position="1063"/>
    </location>
</feature>
<feature type="domain" description="CHASE" evidence="17">
    <location>
        <begin position="186"/>
        <end position="398"/>
    </location>
</feature>
<feature type="modified residue" description="4-aspartylphosphate" evidence="12">
    <location>
        <position position="988"/>
    </location>
</feature>
<evidence type="ECO:0000259" key="15">
    <source>
        <dbReference type="PROSITE" id="PS50109"/>
    </source>
</evidence>
<evidence type="ECO:0000256" key="1">
    <source>
        <dbReference type="ARBA" id="ARBA00000085"/>
    </source>
</evidence>
<keyword evidence="7 14" id="KW-0812">Transmembrane</keyword>
<dbReference type="GO" id="GO:0009884">
    <property type="term" value="F:cytokinin receptor activity"/>
    <property type="evidence" value="ECO:0007669"/>
    <property type="project" value="UniProtKB-ARBA"/>
</dbReference>
<dbReference type="AlphaFoldDB" id="A0AAU9RLY0"/>
<dbReference type="GO" id="GO:0043424">
    <property type="term" value="F:protein histidine kinase binding"/>
    <property type="evidence" value="ECO:0007669"/>
    <property type="project" value="UniProtKB-ARBA"/>
</dbReference>
<dbReference type="InterPro" id="IPR042240">
    <property type="entry name" value="CHASE_sf"/>
</dbReference>
<evidence type="ECO:0000256" key="5">
    <source>
        <dbReference type="ARBA" id="ARBA00022553"/>
    </source>
</evidence>
<dbReference type="InterPro" id="IPR011006">
    <property type="entry name" value="CheY-like_superfamily"/>
</dbReference>
<dbReference type="CDD" id="cd00082">
    <property type="entry name" value="HisKA"/>
    <property type="match status" value="1"/>
</dbReference>
<evidence type="ECO:0000256" key="11">
    <source>
        <dbReference type="ARBA" id="ARBA00023136"/>
    </source>
</evidence>
<feature type="compositionally biased region" description="Basic and acidic residues" evidence="13">
    <location>
        <begin position="25"/>
        <end position="40"/>
    </location>
</feature>
<dbReference type="GO" id="GO:0048831">
    <property type="term" value="P:regulation of shoot system development"/>
    <property type="evidence" value="ECO:0007669"/>
    <property type="project" value="UniProtKB-ARBA"/>
</dbReference>
<dbReference type="PRINTS" id="PR00344">
    <property type="entry name" value="BCTRLSENSOR"/>
</dbReference>
<evidence type="ECO:0000259" key="17">
    <source>
        <dbReference type="PROSITE" id="PS50839"/>
    </source>
</evidence>
<evidence type="ECO:0000256" key="9">
    <source>
        <dbReference type="ARBA" id="ARBA00022824"/>
    </source>
</evidence>
<protein>
    <recommendedName>
        <fullName evidence="3">histidine kinase</fullName>
        <ecNumber evidence="3">2.7.13.3</ecNumber>
    </recommendedName>
</protein>
<comment type="subcellular location">
    <subcellularLocation>
        <location evidence="2">Endoplasmic reticulum membrane</location>
        <topology evidence="2">Multi-pass membrane protein</topology>
    </subcellularLocation>
</comment>
<keyword evidence="10 14" id="KW-1133">Transmembrane helix</keyword>
<feature type="domain" description="Histidine kinase" evidence="15">
    <location>
        <begin position="466"/>
        <end position="747"/>
    </location>
</feature>
<dbReference type="EMBL" id="OU466858">
    <property type="protein sequence ID" value="CAH2045831.1"/>
    <property type="molecule type" value="Genomic_DNA"/>
</dbReference>
<dbReference type="FunFam" id="3.30.450.350:FF:000001">
    <property type="entry name" value="Histidine kinase 4"/>
    <property type="match status" value="1"/>
</dbReference>
<evidence type="ECO:0000256" key="10">
    <source>
        <dbReference type="ARBA" id="ARBA00022989"/>
    </source>
</evidence>
<feature type="transmembrane region" description="Helical" evidence="14">
    <location>
        <begin position="407"/>
        <end position="430"/>
    </location>
</feature>
<dbReference type="GO" id="GO:0009414">
    <property type="term" value="P:response to water deprivation"/>
    <property type="evidence" value="ECO:0007669"/>
    <property type="project" value="UniProtKB-ARBA"/>
</dbReference>
<dbReference type="FunFam" id="1.10.287.130:FF:000015">
    <property type="entry name" value="Histidine kinase 4"/>
    <property type="match status" value="1"/>
</dbReference>
<dbReference type="InterPro" id="IPR004358">
    <property type="entry name" value="Sig_transdc_His_kin-like_C"/>
</dbReference>
<dbReference type="InterPro" id="IPR003661">
    <property type="entry name" value="HisK_dim/P_dom"/>
</dbReference>
<evidence type="ECO:0000313" key="19">
    <source>
        <dbReference type="Proteomes" id="UP000836841"/>
    </source>
</evidence>
<comment type="caution">
    <text evidence="12">Lacks conserved residue(s) required for the propagation of feature annotation.</text>
</comment>
<dbReference type="CDD" id="cd16922">
    <property type="entry name" value="HATPase_EvgS-ArcB-TorS-like"/>
    <property type="match status" value="1"/>
</dbReference>
<feature type="region of interest" description="Disordered" evidence="13">
    <location>
        <begin position="25"/>
        <end position="45"/>
    </location>
</feature>
<dbReference type="InterPro" id="IPR006189">
    <property type="entry name" value="CHASE_dom"/>
</dbReference>
<evidence type="ECO:0000256" key="4">
    <source>
        <dbReference type="ARBA" id="ARBA00022473"/>
    </source>
</evidence>
<dbReference type="InterPro" id="IPR036097">
    <property type="entry name" value="HisK_dim/P_sf"/>
</dbReference>
<evidence type="ECO:0000256" key="3">
    <source>
        <dbReference type="ARBA" id="ARBA00012438"/>
    </source>
</evidence>
<dbReference type="CDD" id="cd17546">
    <property type="entry name" value="REC_hyHK_CKI1_RcsC-like"/>
    <property type="match status" value="1"/>
</dbReference>
<sequence>MQCSILSQLITDMNWALNNHHHHLQELENPEEREPPRTETSDSTVKSSDFYQLGALNSTEKPRKIDFWRSGLMGFVKMQQQQQLQHSVAVKMNNNNDQMGNKKGSTFIQEHRALLPKALILWIIIVGFISRGIYQWMDDTHKIRREEVLVSMCDQRARMLQDQFSVSVNHVHALAILVSTFHYHKNPSAIDQETFAEYTARTAFERPLLSGVAYAEKVVNNEREMFERQHKWVIKTMDREPSPVRDEYAPVIFSQDSVSYLESLDMMSGEEDRENILRARETGKAVLTSPFRLLASHHLGVVLTFPVYKSPLPENPTVQERIAATAGYLGGAFDVESLVENLLGQLAGNQAIVVHVYDITNASDPLVMYGNQDEEGDTSLSHESKLDFGDPFRKHKMICRYHQKAPIPLNVLTTVPLFFAIGFLVGYILYGAAVHIVKVEDDFHEMQELKVRAEAADVAKSQFLATVSHEIRTPMNGILGMLAMLLDTELSSTQRDYAQTAQVCGKALIALINEVLDRAKIEAGKLELESVPFDIRSILDDVLSLFSEESRNKGIELAVFVSDKVPEIVKGDSGRFRQIIINLVGNSVKFTEKGHIFVKVHLAEQSKDGAEPKTSLNGGVSEEMIVVSKPSSYNTLSGYEAADGRNSWDSFKHLVSDEELLSEFDISSNVRLMVSIEDTGIGIPLAAQGRVFMPFMQADSSTSRTYGGTGIGLSISKCLVELMRGQISFISRPHIGSTFWFTAVFEKCDKCSAVSHLKKPNVENLPSTFRGMRAIVVDAKPVRAAVTRYHMKRLGISVDVVTSLKTAVSAATAFARNGSPPLTSGTTKQQLDMILVEKDSWISSEDNDSEIRLLSSRTNGNVVHRKSPKLALFATNITKQEFDRAKSAGFADTVIMKPLRASMIGACLQQVLELRKTRQQHPEGSSPETLKSLLTGKKILVVDDNIVNRRVAAGALKKFGAEVVCAESGQVALGLLQIPHSFDACFMDIQMPLMDGFEATRQIRMMEKEAKEKTKLEWHLPILAMTADVIHATYEECLKSGMDGYVSKPFEEENLYKSVAKSFKANPISDS</sequence>
<dbReference type="GO" id="GO:0010029">
    <property type="term" value="P:regulation of seed germination"/>
    <property type="evidence" value="ECO:0007669"/>
    <property type="project" value="UniProtKB-ARBA"/>
</dbReference>
<dbReference type="EC" id="2.7.13.3" evidence="3"/>
<dbReference type="PROSITE" id="PS50839">
    <property type="entry name" value="CHASE"/>
    <property type="match status" value="1"/>
</dbReference>
<evidence type="ECO:0000313" key="18">
    <source>
        <dbReference type="EMBL" id="CAH2045831.1"/>
    </source>
</evidence>
<dbReference type="Gene3D" id="3.30.450.350">
    <property type="entry name" value="CHASE domain"/>
    <property type="match status" value="1"/>
</dbReference>
<evidence type="ECO:0000256" key="8">
    <source>
        <dbReference type="ARBA" id="ARBA00022777"/>
    </source>
</evidence>
<keyword evidence="5 12" id="KW-0597">Phosphoprotein</keyword>
<comment type="catalytic activity">
    <reaction evidence="1">
        <text>ATP + protein L-histidine = ADP + protein N-phospho-L-histidine.</text>
        <dbReference type="EC" id="2.7.13.3"/>
    </reaction>
</comment>
<reference evidence="18 19" key="1">
    <citation type="submission" date="2022-03" db="EMBL/GenBank/DDBJ databases">
        <authorList>
            <person name="Nunn A."/>
            <person name="Chopra R."/>
            <person name="Nunn A."/>
            <person name="Contreras Garrido A."/>
        </authorList>
    </citation>
    <scope>NUCLEOTIDE SEQUENCE [LARGE SCALE GENOMIC DNA]</scope>
</reference>
<evidence type="ECO:0000256" key="2">
    <source>
        <dbReference type="ARBA" id="ARBA00004477"/>
    </source>
</evidence>
<feature type="transmembrane region" description="Helical" evidence="14">
    <location>
        <begin position="114"/>
        <end position="134"/>
    </location>
</feature>
<keyword evidence="9" id="KW-0256">Endoplasmic reticulum</keyword>
<dbReference type="PROSITE" id="PS50109">
    <property type="entry name" value="HIS_KIN"/>
    <property type="match status" value="1"/>
</dbReference>
<proteinExistence type="predicted"/>
<dbReference type="GO" id="GO:0048509">
    <property type="term" value="P:regulation of meristem development"/>
    <property type="evidence" value="ECO:0007669"/>
    <property type="project" value="UniProtKB-ARBA"/>
</dbReference>
<dbReference type="InterPro" id="IPR003594">
    <property type="entry name" value="HATPase_dom"/>
</dbReference>
<keyword evidence="11 14" id="KW-0472">Membrane</keyword>
<dbReference type="Pfam" id="PF03924">
    <property type="entry name" value="CHASE"/>
    <property type="match status" value="1"/>
</dbReference>
<dbReference type="Gene3D" id="1.10.287.130">
    <property type="match status" value="1"/>
</dbReference>
<dbReference type="PANTHER" id="PTHR43719:SF51">
    <property type="entry name" value="HISTIDINE KINASE 4"/>
    <property type="match status" value="1"/>
</dbReference>
<dbReference type="PROSITE" id="PS50110">
    <property type="entry name" value="RESPONSE_REGULATORY"/>
    <property type="match status" value="2"/>
</dbReference>
<dbReference type="GO" id="GO:0033554">
    <property type="term" value="P:cellular response to stress"/>
    <property type="evidence" value="ECO:0007669"/>
    <property type="project" value="UniProtKB-ARBA"/>
</dbReference>
<evidence type="ECO:0000256" key="13">
    <source>
        <dbReference type="SAM" id="MobiDB-lite"/>
    </source>
</evidence>
<dbReference type="InterPro" id="IPR036890">
    <property type="entry name" value="HATPase_C_sf"/>
</dbReference>
<dbReference type="InterPro" id="IPR056839">
    <property type="entry name" value="Receiver_AHK4/CRE1_1st"/>
</dbReference>
<dbReference type="Pfam" id="PF00072">
    <property type="entry name" value="Response_reg"/>
    <property type="match status" value="1"/>
</dbReference>
<dbReference type="InterPro" id="IPR000836">
    <property type="entry name" value="PRTase_dom"/>
</dbReference>
<organism evidence="18 19">
    <name type="scientific">Thlaspi arvense</name>
    <name type="common">Field penny-cress</name>
    <dbReference type="NCBI Taxonomy" id="13288"/>
    <lineage>
        <taxon>Eukaryota</taxon>
        <taxon>Viridiplantae</taxon>
        <taxon>Streptophyta</taxon>
        <taxon>Embryophyta</taxon>
        <taxon>Tracheophyta</taxon>
        <taxon>Spermatophyta</taxon>
        <taxon>Magnoliopsida</taxon>
        <taxon>eudicotyledons</taxon>
        <taxon>Gunneridae</taxon>
        <taxon>Pentapetalae</taxon>
        <taxon>rosids</taxon>
        <taxon>malvids</taxon>
        <taxon>Brassicales</taxon>
        <taxon>Brassicaceae</taxon>
        <taxon>Thlaspideae</taxon>
        <taxon>Thlaspi</taxon>
    </lineage>
</organism>
<dbReference type="GO" id="GO:0005634">
    <property type="term" value="C:nucleus"/>
    <property type="evidence" value="ECO:0007669"/>
    <property type="project" value="TreeGrafter"/>
</dbReference>
<dbReference type="SUPFAM" id="SSF47384">
    <property type="entry name" value="Homodimeric domain of signal transducing histidine kinase"/>
    <property type="match status" value="1"/>
</dbReference>
<dbReference type="PANTHER" id="PTHR43719">
    <property type="entry name" value="TWO-COMPONENT HISTIDINE KINASE"/>
    <property type="match status" value="1"/>
</dbReference>
<dbReference type="Pfam" id="PF24896">
    <property type="entry name" value="Receiver_CRE1"/>
    <property type="match status" value="1"/>
</dbReference>
<keyword evidence="4" id="KW-0217">Developmental protein</keyword>
<dbReference type="InterPro" id="IPR001789">
    <property type="entry name" value="Sig_transdc_resp-reg_receiver"/>
</dbReference>
<keyword evidence="8" id="KW-0418">Kinase</keyword>
<keyword evidence="6" id="KW-0808">Transferase</keyword>
<dbReference type="GO" id="GO:0006970">
    <property type="term" value="P:response to osmotic stress"/>
    <property type="evidence" value="ECO:0007669"/>
    <property type="project" value="UniProtKB-ARBA"/>
</dbReference>
<evidence type="ECO:0000256" key="7">
    <source>
        <dbReference type="ARBA" id="ARBA00022692"/>
    </source>
</evidence>
<evidence type="ECO:0000256" key="6">
    <source>
        <dbReference type="ARBA" id="ARBA00022679"/>
    </source>
</evidence>
<dbReference type="InterPro" id="IPR050956">
    <property type="entry name" value="2C_system_His_kinase"/>
</dbReference>
<dbReference type="Proteomes" id="UP000836841">
    <property type="component" value="Chromosome 2"/>
</dbReference>